<reference evidence="3" key="4">
    <citation type="submission" date="2025-05" db="UniProtKB">
        <authorList>
            <consortium name="EnsemblFungi"/>
        </authorList>
    </citation>
    <scope>IDENTIFICATION</scope>
    <source>
        <strain evidence="3">isolate 1-1 / race 1 (BBBD)</strain>
    </source>
</reference>
<keyword evidence="4" id="KW-1185">Reference proteome</keyword>
<evidence type="ECO:0000313" key="4">
    <source>
        <dbReference type="Proteomes" id="UP000005240"/>
    </source>
</evidence>
<dbReference type="Proteomes" id="UP000005240">
    <property type="component" value="Unassembled WGS sequence"/>
</dbReference>
<organism evidence="2">
    <name type="scientific">Puccinia triticina (isolate 1-1 / race 1 (BBBD))</name>
    <name type="common">Brown leaf rust fungus</name>
    <dbReference type="NCBI Taxonomy" id="630390"/>
    <lineage>
        <taxon>Eukaryota</taxon>
        <taxon>Fungi</taxon>
        <taxon>Dikarya</taxon>
        <taxon>Basidiomycota</taxon>
        <taxon>Pucciniomycotina</taxon>
        <taxon>Pucciniomycetes</taxon>
        <taxon>Pucciniales</taxon>
        <taxon>Pucciniaceae</taxon>
        <taxon>Puccinia</taxon>
    </lineage>
</organism>
<protein>
    <submittedName>
        <fullName evidence="2 3">Uncharacterized protein</fullName>
    </submittedName>
</protein>
<evidence type="ECO:0000313" key="2">
    <source>
        <dbReference type="EMBL" id="OAV94808.1"/>
    </source>
</evidence>
<reference evidence="2" key="1">
    <citation type="submission" date="2009-11" db="EMBL/GenBank/DDBJ databases">
        <authorList>
            <consortium name="The Broad Institute Genome Sequencing Platform"/>
            <person name="Ward D."/>
            <person name="Feldgarden M."/>
            <person name="Earl A."/>
            <person name="Young S.K."/>
            <person name="Zeng Q."/>
            <person name="Koehrsen M."/>
            <person name="Alvarado L."/>
            <person name="Berlin A."/>
            <person name="Bochicchio J."/>
            <person name="Borenstein D."/>
            <person name="Chapman S.B."/>
            <person name="Chen Z."/>
            <person name="Engels R."/>
            <person name="Freedman E."/>
            <person name="Gellesch M."/>
            <person name="Goldberg J."/>
            <person name="Griggs A."/>
            <person name="Gujja S."/>
            <person name="Heilman E."/>
            <person name="Heiman D."/>
            <person name="Hepburn T."/>
            <person name="Howarth C."/>
            <person name="Jen D."/>
            <person name="Larson L."/>
            <person name="Lewis B."/>
            <person name="Mehta T."/>
            <person name="Park D."/>
            <person name="Pearson M."/>
            <person name="Roberts A."/>
            <person name="Saif S."/>
            <person name="Shea T."/>
            <person name="Shenoy N."/>
            <person name="Sisk P."/>
            <person name="Stolte C."/>
            <person name="Sykes S."/>
            <person name="Thomson T."/>
            <person name="Walk T."/>
            <person name="White J."/>
            <person name="Yandava C."/>
            <person name="Izard J."/>
            <person name="Baranova O.V."/>
            <person name="Blanton J.M."/>
            <person name="Tanner A.C."/>
            <person name="Dewhirst F.E."/>
            <person name="Haas B."/>
            <person name="Nusbaum C."/>
            <person name="Birren B."/>
        </authorList>
    </citation>
    <scope>NUCLEOTIDE SEQUENCE [LARGE SCALE GENOMIC DNA]</scope>
    <source>
        <strain evidence="2">1-1 BBBD Race 1</strain>
    </source>
</reference>
<name>A0A180GQV8_PUCT1</name>
<sequence>MAQHTRLALARFLAIHTTRHALLAELHGALQPAHHHGQDSPPAQQSHSGCRHEHKTIDTNPEEYIQQVIAIATSGLIEIRDEAKLLIHILGSDLNRADLAGLLGRIEALQADSIAEYLQQSLLCRKARVEERDYSARLAGHQQKLDALAQAIAGLAEEVQAELADLP</sequence>
<evidence type="ECO:0000256" key="1">
    <source>
        <dbReference type="SAM" id="MobiDB-lite"/>
    </source>
</evidence>
<dbReference type="OrthoDB" id="2504279at2759"/>
<dbReference type="EnsemblFungi" id="PTTG_26885-t43_1">
    <property type="protein sequence ID" value="PTTG_26885-t43_1-p1"/>
    <property type="gene ID" value="PTTG_26885"/>
</dbReference>
<dbReference type="AlphaFoldDB" id="A0A180GQV8"/>
<accession>A0A180GQV8</accession>
<reference evidence="3 4" key="3">
    <citation type="journal article" date="2017" name="G3 (Bethesda)">
        <title>Comparative analysis highlights variable genome content of wheat rusts and divergence of the mating loci.</title>
        <authorList>
            <person name="Cuomo C.A."/>
            <person name="Bakkeren G."/>
            <person name="Khalil H.B."/>
            <person name="Panwar V."/>
            <person name="Joly D."/>
            <person name="Linning R."/>
            <person name="Sakthikumar S."/>
            <person name="Song X."/>
            <person name="Adiconis X."/>
            <person name="Fan L."/>
            <person name="Goldberg J.M."/>
            <person name="Levin J.Z."/>
            <person name="Young S."/>
            <person name="Zeng Q."/>
            <person name="Anikster Y."/>
            <person name="Bruce M."/>
            <person name="Wang M."/>
            <person name="Yin C."/>
            <person name="McCallum B."/>
            <person name="Szabo L.J."/>
            <person name="Hulbert S."/>
            <person name="Chen X."/>
            <person name="Fellers J.P."/>
        </authorList>
    </citation>
    <scope>NUCLEOTIDE SEQUENCE</scope>
    <source>
        <strain evidence="3">isolate 1-1 / race 1 (BBBD)</strain>
        <strain evidence="4">Isolate 1-1 / race 1 (BBBD)</strain>
    </source>
</reference>
<dbReference type="VEuPathDB" id="FungiDB:PTTG_26885"/>
<reference evidence="2" key="2">
    <citation type="submission" date="2016-05" db="EMBL/GenBank/DDBJ databases">
        <title>Comparative analysis highlights variable genome content of wheat rusts and divergence of the mating loci.</title>
        <authorList>
            <person name="Cuomo C.A."/>
            <person name="Bakkeren G."/>
            <person name="Szabo L."/>
            <person name="Khalil H."/>
            <person name="Joly D."/>
            <person name="Goldberg J."/>
            <person name="Young S."/>
            <person name="Zeng Q."/>
            <person name="Fellers J."/>
        </authorList>
    </citation>
    <scope>NUCLEOTIDE SEQUENCE [LARGE SCALE GENOMIC DNA]</scope>
    <source>
        <strain evidence="2">1-1 BBBD Race 1</strain>
    </source>
</reference>
<gene>
    <name evidence="2" type="ORF">PTTG_26885</name>
</gene>
<feature type="region of interest" description="Disordered" evidence="1">
    <location>
        <begin position="31"/>
        <end position="54"/>
    </location>
</feature>
<proteinExistence type="predicted"/>
<evidence type="ECO:0000313" key="3">
    <source>
        <dbReference type="EnsemblFungi" id="PTTG_26885-t43_1-p1"/>
    </source>
</evidence>
<dbReference type="EMBL" id="ADAS02000036">
    <property type="protein sequence ID" value="OAV94808.1"/>
    <property type="molecule type" value="Genomic_DNA"/>
</dbReference>